<dbReference type="EMBL" id="CP144108">
    <property type="protein sequence ID" value="WWC92959.1"/>
    <property type="molecule type" value="Genomic_DNA"/>
</dbReference>
<dbReference type="Proteomes" id="UP001355207">
    <property type="component" value="Chromosome 11"/>
</dbReference>
<evidence type="ECO:0000313" key="1">
    <source>
        <dbReference type="EMBL" id="WWC92959.1"/>
    </source>
</evidence>
<name>A0AAX4K757_9TREE</name>
<proteinExistence type="predicted"/>
<gene>
    <name evidence="1" type="ORF">L201_007922</name>
</gene>
<evidence type="ECO:0000313" key="2">
    <source>
        <dbReference type="Proteomes" id="UP001355207"/>
    </source>
</evidence>
<dbReference type="GeneID" id="91098590"/>
<organism evidence="1 2">
    <name type="scientific">Kwoniella dendrophila CBS 6074</name>
    <dbReference type="NCBI Taxonomy" id="1295534"/>
    <lineage>
        <taxon>Eukaryota</taxon>
        <taxon>Fungi</taxon>
        <taxon>Dikarya</taxon>
        <taxon>Basidiomycota</taxon>
        <taxon>Agaricomycotina</taxon>
        <taxon>Tremellomycetes</taxon>
        <taxon>Tremellales</taxon>
        <taxon>Cryptococcaceae</taxon>
        <taxon>Kwoniella</taxon>
    </lineage>
</organism>
<dbReference type="AlphaFoldDB" id="A0AAX4K757"/>
<accession>A0AAX4K757</accession>
<sequence>MSSDSGKSFTTENGTVITLIPNAGESDNEAESWHIGEIIWIEEDGETIEIGINRHANAGNETTTYSCKRTHRHSRGYNESSIDGRTFQDYRAGDEEDRIIASGIEKIQDILS</sequence>
<dbReference type="RefSeq" id="XP_066079721.1">
    <property type="nucleotide sequence ID" value="XM_066223624.1"/>
</dbReference>
<protein>
    <submittedName>
        <fullName evidence="1">Uncharacterized protein</fullName>
    </submittedName>
</protein>
<keyword evidence="2" id="KW-1185">Reference proteome</keyword>
<reference evidence="1 2" key="1">
    <citation type="submission" date="2024-01" db="EMBL/GenBank/DDBJ databases">
        <title>Comparative genomics of Cryptococcus and Kwoniella reveals pathogenesis evolution and contrasting modes of karyotype evolution via chromosome fusion or intercentromeric recombination.</title>
        <authorList>
            <person name="Coelho M.A."/>
            <person name="David-Palma M."/>
            <person name="Shea T."/>
            <person name="Bowers K."/>
            <person name="McGinley-Smith S."/>
            <person name="Mohammad A.W."/>
            <person name="Gnirke A."/>
            <person name="Yurkov A.M."/>
            <person name="Nowrousian M."/>
            <person name="Sun S."/>
            <person name="Cuomo C.A."/>
            <person name="Heitman J."/>
        </authorList>
    </citation>
    <scope>NUCLEOTIDE SEQUENCE [LARGE SCALE GENOMIC DNA]</scope>
    <source>
        <strain evidence="1 2">CBS 6074</strain>
    </source>
</reference>